<evidence type="ECO:0000313" key="11">
    <source>
        <dbReference type="Proteomes" id="UP000785200"/>
    </source>
</evidence>
<keyword evidence="5" id="KW-0408">Iron</keyword>
<dbReference type="GO" id="GO:1902494">
    <property type="term" value="C:catalytic complex"/>
    <property type="evidence" value="ECO:0007669"/>
    <property type="project" value="UniProtKB-ARBA"/>
</dbReference>
<evidence type="ECO:0000256" key="4">
    <source>
        <dbReference type="ARBA" id="ARBA00022967"/>
    </source>
</evidence>
<reference evidence="10" key="1">
    <citation type="submission" date="2019-07" db="EMBL/GenBank/DDBJ databases">
        <title>Hyphodiscus hymeniophilus genome sequencing and assembly.</title>
        <authorList>
            <person name="Kramer G."/>
            <person name="Nodwell J."/>
        </authorList>
    </citation>
    <scope>NUCLEOTIDE SEQUENCE</scope>
    <source>
        <strain evidence="10">ATCC 34498</strain>
    </source>
</reference>
<comment type="cofactor">
    <cofactor evidence="8">
        <name>[2Fe-2S] cluster</name>
        <dbReference type="ChEBI" id="CHEBI:190135"/>
    </cofactor>
</comment>
<dbReference type="Gene3D" id="1.10.10.1590">
    <property type="entry name" value="NADH-quinone oxidoreductase subunit E"/>
    <property type="match status" value="1"/>
</dbReference>
<dbReference type="GO" id="GO:0006120">
    <property type="term" value="P:mitochondrial electron transport, NADH to ubiquinone"/>
    <property type="evidence" value="ECO:0007669"/>
    <property type="project" value="UniProtKB-ARBA"/>
</dbReference>
<evidence type="ECO:0000256" key="7">
    <source>
        <dbReference type="ARBA" id="ARBA00023027"/>
    </source>
</evidence>
<name>A0A9P6SQG3_9HELO</name>
<dbReference type="GO" id="GO:0051537">
    <property type="term" value="F:2 iron, 2 sulfur cluster binding"/>
    <property type="evidence" value="ECO:0007669"/>
    <property type="project" value="UniProtKB-KW"/>
</dbReference>
<dbReference type="GO" id="GO:0098796">
    <property type="term" value="C:membrane protein complex"/>
    <property type="evidence" value="ECO:0007669"/>
    <property type="project" value="UniProtKB-ARBA"/>
</dbReference>
<evidence type="ECO:0000256" key="2">
    <source>
        <dbReference type="ARBA" id="ARBA00022714"/>
    </source>
</evidence>
<dbReference type="Gene3D" id="3.40.30.10">
    <property type="entry name" value="Glutaredoxin"/>
    <property type="match status" value="1"/>
</dbReference>
<dbReference type="PANTHER" id="PTHR10371:SF3">
    <property type="entry name" value="NADH DEHYDROGENASE [UBIQUINONE] FLAVOPROTEIN 2, MITOCHONDRIAL"/>
    <property type="match status" value="1"/>
</dbReference>
<dbReference type="Pfam" id="PF01257">
    <property type="entry name" value="2Fe-2S_thioredx"/>
    <property type="match status" value="1"/>
</dbReference>
<dbReference type="AlphaFoldDB" id="A0A9P6SQG3"/>
<dbReference type="InterPro" id="IPR041921">
    <property type="entry name" value="NuoE_N"/>
</dbReference>
<dbReference type="GO" id="GO:0016491">
    <property type="term" value="F:oxidoreductase activity"/>
    <property type="evidence" value="ECO:0007669"/>
    <property type="project" value="InterPro"/>
</dbReference>
<dbReference type="NCBIfam" id="TIGR01958">
    <property type="entry name" value="nuoE_fam"/>
    <property type="match status" value="1"/>
</dbReference>
<dbReference type="FunFam" id="1.10.10.1590:FF:000001">
    <property type="entry name" value="NADH-quinone oxidoreductase subunit E"/>
    <property type="match status" value="1"/>
</dbReference>
<proteinExistence type="inferred from homology"/>
<accession>A0A9P6SQG3</accession>
<dbReference type="Proteomes" id="UP000785200">
    <property type="component" value="Unassembled WGS sequence"/>
</dbReference>
<feature type="region of interest" description="Disordered" evidence="9">
    <location>
        <begin position="219"/>
        <end position="273"/>
    </location>
</feature>
<dbReference type="EMBL" id="VNKQ01000020">
    <property type="protein sequence ID" value="KAG0645027.1"/>
    <property type="molecule type" value="Genomic_DNA"/>
</dbReference>
<evidence type="ECO:0000313" key="10">
    <source>
        <dbReference type="EMBL" id="KAG0645027.1"/>
    </source>
</evidence>
<keyword evidence="11" id="KW-1185">Reference proteome</keyword>
<organism evidence="10 11">
    <name type="scientific">Hyphodiscus hymeniophilus</name>
    <dbReference type="NCBI Taxonomy" id="353542"/>
    <lineage>
        <taxon>Eukaryota</taxon>
        <taxon>Fungi</taxon>
        <taxon>Dikarya</taxon>
        <taxon>Ascomycota</taxon>
        <taxon>Pezizomycotina</taxon>
        <taxon>Leotiomycetes</taxon>
        <taxon>Helotiales</taxon>
        <taxon>Hyphodiscaceae</taxon>
        <taxon>Hyphodiscus</taxon>
    </lineage>
</organism>
<dbReference type="PROSITE" id="PS01099">
    <property type="entry name" value="COMPLEX1_24K"/>
    <property type="match status" value="1"/>
</dbReference>
<dbReference type="PANTHER" id="PTHR10371">
    <property type="entry name" value="NADH DEHYDROGENASE UBIQUINONE FLAVOPROTEIN 2, MITOCHONDRIAL"/>
    <property type="match status" value="1"/>
</dbReference>
<evidence type="ECO:0000256" key="9">
    <source>
        <dbReference type="SAM" id="MobiDB-lite"/>
    </source>
</evidence>
<comment type="caution">
    <text evidence="10">The sequence shown here is derived from an EMBL/GenBank/DDBJ whole genome shotgun (WGS) entry which is preliminary data.</text>
</comment>
<keyword evidence="6" id="KW-0411">Iron-sulfur</keyword>
<keyword evidence="2" id="KW-0001">2Fe-2S</keyword>
<dbReference type="InterPro" id="IPR042128">
    <property type="entry name" value="NuoE_dom"/>
</dbReference>
<evidence type="ECO:0000256" key="8">
    <source>
        <dbReference type="ARBA" id="ARBA00034078"/>
    </source>
</evidence>
<dbReference type="SUPFAM" id="SSF52833">
    <property type="entry name" value="Thioredoxin-like"/>
    <property type="match status" value="1"/>
</dbReference>
<dbReference type="GO" id="GO:0046872">
    <property type="term" value="F:metal ion binding"/>
    <property type="evidence" value="ECO:0007669"/>
    <property type="project" value="UniProtKB-KW"/>
</dbReference>
<sequence>MASKLTPYLFRSAVRPVRIASRVQCRPFTASTRFGSDALHVHRDTPENNANIPFKFTEQNNKLVDEILKRYPPQYKKAAVMPILDLGQRQHGFTSLSVMNEVARILEMPPMRVYEVATFYTMYNRDPVGKWHLQVCTTTPCQLGGCGSDKIVQAIKDHLGITPGHTTEDGLFTFVEVECLGACVNAPMIQINDDYYEDLTPETTVALLKALQASAKHVETTASSSNVEGGKGALTGDDKNVKSGSEVGEGGGKIYEVDGVKVPSPGPMSGRKTCENLAGLTNLTSEPWSTEVFRKDL</sequence>
<evidence type="ECO:0000256" key="6">
    <source>
        <dbReference type="ARBA" id="ARBA00023014"/>
    </source>
</evidence>
<evidence type="ECO:0000256" key="1">
    <source>
        <dbReference type="ARBA" id="ARBA00010643"/>
    </source>
</evidence>
<evidence type="ECO:0000256" key="5">
    <source>
        <dbReference type="ARBA" id="ARBA00023004"/>
    </source>
</evidence>
<dbReference type="OrthoDB" id="10254187at2759"/>
<dbReference type="CDD" id="cd03064">
    <property type="entry name" value="TRX_Fd_NuoE"/>
    <property type="match status" value="1"/>
</dbReference>
<comment type="similarity">
    <text evidence="1">Belongs to the complex I 24 kDa subunit family.</text>
</comment>
<evidence type="ECO:0000256" key="3">
    <source>
        <dbReference type="ARBA" id="ARBA00022723"/>
    </source>
</evidence>
<dbReference type="InterPro" id="IPR036249">
    <property type="entry name" value="Thioredoxin-like_sf"/>
</dbReference>
<protein>
    <submittedName>
        <fullName evidence="10">NADH-ubiquinone oxidoreductase 24 kDa</fullName>
    </submittedName>
</protein>
<dbReference type="InterPro" id="IPR002023">
    <property type="entry name" value="NuoE-like"/>
</dbReference>
<dbReference type="GO" id="GO:0005743">
    <property type="term" value="C:mitochondrial inner membrane"/>
    <property type="evidence" value="ECO:0007669"/>
    <property type="project" value="UniProtKB-ARBA"/>
</dbReference>
<keyword evidence="4" id="KW-1278">Translocase</keyword>
<dbReference type="FunFam" id="3.40.30.10:FF:000022">
    <property type="entry name" value="NADH dehydrogenase flavoprotein 2, mitochondrial"/>
    <property type="match status" value="1"/>
</dbReference>
<gene>
    <name evidence="10" type="ORF">D0Z07_9291</name>
</gene>
<keyword evidence="7" id="KW-0520">NAD</keyword>
<keyword evidence="3" id="KW-0479">Metal-binding</keyword>
<dbReference type="GO" id="GO:0008137">
    <property type="term" value="F:NADH dehydrogenase (ubiquinone) activity"/>
    <property type="evidence" value="ECO:0007669"/>
    <property type="project" value="UniProtKB-ARBA"/>
</dbReference>